<comment type="similarity">
    <text evidence="1">Belongs to the short-chain dehydrogenases/reductases (SDR) family.</text>
</comment>
<dbReference type="GO" id="GO:0008202">
    <property type="term" value="P:steroid metabolic process"/>
    <property type="evidence" value="ECO:0007669"/>
    <property type="project" value="TreeGrafter"/>
</dbReference>
<protein>
    <submittedName>
        <fullName evidence="2">Uncharacterized protein</fullName>
    </submittedName>
</protein>
<organism evidence="2 3">
    <name type="scientific">Scyliorhinus torazame</name>
    <name type="common">Cloudy catshark</name>
    <name type="synonym">Catulus torazame</name>
    <dbReference type="NCBI Taxonomy" id="75743"/>
    <lineage>
        <taxon>Eukaryota</taxon>
        <taxon>Metazoa</taxon>
        <taxon>Chordata</taxon>
        <taxon>Craniata</taxon>
        <taxon>Vertebrata</taxon>
        <taxon>Chondrichthyes</taxon>
        <taxon>Elasmobranchii</taxon>
        <taxon>Galeomorphii</taxon>
        <taxon>Galeoidea</taxon>
        <taxon>Carcharhiniformes</taxon>
        <taxon>Scyliorhinidae</taxon>
        <taxon>Scyliorhinus</taxon>
    </lineage>
</organism>
<dbReference type="PANTHER" id="PTHR43313:SF12">
    <property type="entry name" value="RETINOL DEHYDROGENASE 5"/>
    <property type="match status" value="1"/>
</dbReference>
<reference evidence="2 3" key="1">
    <citation type="journal article" date="2018" name="Nat. Ecol. Evol.">
        <title>Shark genomes provide insights into elasmobranch evolution and the origin of vertebrates.</title>
        <authorList>
            <person name="Hara Y"/>
            <person name="Yamaguchi K"/>
            <person name="Onimaru K"/>
            <person name="Kadota M"/>
            <person name="Koyanagi M"/>
            <person name="Keeley SD"/>
            <person name="Tatsumi K"/>
            <person name="Tanaka K"/>
            <person name="Motone F"/>
            <person name="Kageyama Y"/>
            <person name="Nozu R"/>
            <person name="Adachi N"/>
            <person name="Nishimura O"/>
            <person name="Nakagawa R"/>
            <person name="Tanegashima C"/>
            <person name="Kiyatake I"/>
            <person name="Matsumoto R"/>
            <person name="Murakumo K"/>
            <person name="Nishida K"/>
            <person name="Terakita A"/>
            <person name="Kuratani S"/>
            <person name="Sato K"/>
            <person name="Hyodo S Kuraku.S."/>
        </authorList>
    </citation>
    <scope>NUCLEOTIDE SEQUENCE [LARGE SCALE GENOMIC DNA]</scope>
</reference>
<dbReference type="PANTHER" id="PTHR43313">
    <property type="entry name" value="SHORT-CHAIN DEHYDROGENASE/REDUCTASE FAMILY 9C"/>
    <property type="match status" value="1"/>
</dbReference>
<dbReference type="GO" id="GO:0004745">
    <property type="term" value="F:all-trans-retinol dehydrogenase (NAD+) activity"/>
    <property type="evidence" value="ECO:0007669"/>
    <property type="project" value="TreeGrafter"/>
</dbReference>
<dbReference type="OrthoDB" id="5296at2759"/>
<evidence type="ECO:0000313" key="3">
    <source>
        <dbReference type="Proteomes" id="UP000288216"/>
    </source>
</evidence>
<dbReference type="EMBL" id="BFAA01000700">
    <property type="protein sequence ID" value="GCB73647.1"/>
    <property type="molecule type" value="Genomic_DNA"/>
</dbReference>
<comment type="caution">
    <text evidence="2">The sequence shown here is derived from an EMBL/GenBank/DDBJ whole genome shotgun (WGS) entry which is preliminary data.</text>
</comment>
<evidence type="ECO:0000256" key="1">
    <source>
        <dbReference type="ARBA" id="ARBA00006484"/>
    </source>
</evidence>
<keyword evidence="3" id="KW-1185">Reference proteome</keyword>
<accession>A0A401PKI5</accession>
<dbReference type="AlphaFoldDB" id="A0A401PKI5"/>
<name>A0A401PKI5_SCYTO</name>
<proteinExistence type="inferred from homology"/>
<evidence type="ECO:0000313" key="2">
    <source>
        <dbReference type="EMBL" id="GCB73647.1"/>
    </source>
</evidence>
<dbReference type="STRING" id="75743.A0A401PKI5"/>
<sequence length="98" mass="11701">MANQQCKLHHSILIIFLWKKYLLIMRDMQHFGIKVSIIEPGFFKTESTNLELIEKNLRQLWERLTPETRITMGQSILIITLKYNGLQCFHCVLLTLRR</sequence>
<dbReference type="GO" id="GO:0001523">
    <property type="term" value="P:retinoid metabolic process"/>
    <property type="evidence" value="ECO:0007669"/>
    <property type="project" value="TreeGrafter"/>
</dbReference>
<gene>
    <name evidence="2" type="ORF">scyTo_0002727</name>
</gene>
<dbReference type="Proteomes" id="UP000288216">
    <property type="component" value="Unassembled WGS sequence"/>
</dbReference>